<dbReference type="GO" id="GO:0042597">
    <property type="term" value="C:periplasmic space"/>
    <property type="evidence" value="ECO:0007669"/>
    <property type="project" value="InterPro"/>
</dbReference>
<dbReference type="InterPro" id="IPR008939">
    <property type="entry name" value="Lytic_TGlycosylase_superhlx_U"/>
</dbReference>
<feature type="chain" id="PRO_5035309427" evidence="4">
    <location>
        <begin position="27"/>
        <end position="651"/>
    </location>
</feature>
<gene>
    <name evidence="6" type="ORF">JI744_15785</name>
</gene>
<keyword evidence="7" id="KW-1185">Reference proteome</keyword>
<dbReference type="Gene3D" id="1.10.530.10">
    <property type="match status" value="1"/>
</dbReference>
<dbReference type="GO" id="GO:0000270">
    <property type="term" value="P:peptidoglycan metabolic process"/>
    <property type="evidence" value="ECO:0007669"/>
    <property type="project" value="InterPro"/>
</dbReference>
<dbReference type="InterPro" id="IPR000189">
    <property type="entry name" value="Transglyc_AS"/>
</dbReference>
<evidence type="ECO:0000256" key="4">
    <source>
        <dbReference type="SAM" id="SignalP"/>
    </source>
</evidence>
<evidence type="ECO:0000256" key="1">
    <source>
        <dbReference type="ARBA" id="ARBA00007734"/>
    </source>
</evidence>
<dbReference type="PANTHER" id="PTHR37423">
    <property type="entry name" value="SOLUBLE LYTIC MUREIN TRANSGLYCOSYLASE-RELATED"/>
    <property type="match status" value="1"/>
</dbReference>
<dbReference type="RefSeq" id="WP_202662110.1">
    <property type="nucleotide sequence ID" value="NZ_JAESVP010000009.1"/>
</dbReference>
<dbReference type="EMBL" id="JAESVP010000009">
    <property type="protein sequence ID" value="MBL4929566.1"/>
    <property type="molecule type" value="Genomic_DNA"/>
</dbReference>
<name>A0A8J7SWD4_9RHOB</name>
<dbReference type="InterPro" id="IPR008258">
    <property type="entry name" value="Transglycosylase_SLT_dom_1"/>
</dbReference>
<evidence type="ECO:0000256" key="3">
    <source>
        <dbReference type="ARBA" id="ARBA00022729"/>
    </source>
</evidence>
<comment type="similarity">
    <text evidence="2">Belongs to the virb1 family.</text>
</comment>
<comment type="caution">
    <text evidence="6">The sequence shown here is derived from an EMBL/GenBank/DDBJ whole genome shotgun (WGS) entry which is preliminary data.</text>
</comment>
<feature type="signal peptide" evidence="4">
    <location>
        <begin position="1"/>
        <end position="26"/>
    </location>
</feature>
<dbReference type="Gene3D" id="1.25.20.10">
    <property type="entry name" value="Bacterial muramidases"/>
    <property type="match status" value="1"/>
</dbReference>
<dbReference type="PROSITE" id="PS00922">
    <property type="entry name" value="TRANSGLYCOSYLASE"/>
    <property type="match status" value="1"/>
</dbReference>
<reference evidence="6" key="1">
    <citation type="submission" date="2021-01" db="EMBL/GenBank/DDBJ databases">
        <title>Genome seq and assembly of Tabrizicola sp. KVB23.</title>
        <authorList>
            <person name="Chhetri G."/>
        </authorList>
    </citation>
    <scope>NUCLEOTIDE SEQUENCE</scope>
    <source>
        <strain evidence="6">KVB23</strain>
    </source>
</reference>
<dbReference type="SUPFAM" id="SSF48435">
    <property type="entry name" value="Bacterial muramidases"/>
    <property type="match status" value="1"/>
</dbReference>
<sequence length="651" mass="69991">MSRTTKIISIPLLCLALLTAPPPALADELGSLKDGLQAAAGQDWDRLLADVPSAGTVGGDILRWQWLRAGEGRLGDYEDFLSRRSYWPGLALLKEKGEEAAARSTDPARVIAYFGKTAPKTSKGAVALVRALMQAGQPAQAEQTAFDAWVGLKFDAGDEAALIALQGDALSVAHEARLDNILWDGGRLAEAQRMLPRVGPDFRALAAARIALEQGADGVNGLIAKVPAPMQTDAGLAYDRFIWRMKRDMYDGAAELIVQRSDSAQHLGRPDAWAERRALLARKMMRDGAPKTAYKIASRHDLTSGQDYADLEFLSGFIALRKLNDPARALKHFDRLKAAVGTPISLSRADYWRARALEAAGDAAGAKAAYRAAAQYQTAYYGLLAAERLGQSLDPALIDVGTAGPGWKSAGFAGSSVLAAGRMLDQAGDRTTAKRFFLQLAEGLDATGLQQLADLALRLEEPHIALLIAKQAAERGIILPRAYFPVPEMVPGELPVSRALALAISRRESEFDPGAQSKVGARGLMQVMPETANRVAGTLGLDHTNARLTTDPAYNVTIGSAYLAKMVEEFGPSVALIASGYNAGPGRPRKWMAEFGDPRMPQVDVVDWVETIPFAETRTYVMRVAEGVVIYRQRLKGVASPVRITAELKGG</sequence>
<comment type="similarity">
    <text evidence="1">Belongs to the transglycosylase Slt family.</text>
</comment>
<evidence type="ECO:0000313" key="6">
    <source>
        <dbReference type="EMBL" id="MBL4929566.1"/>
    </source>
</evidence>
<dbReference type="CDD" id="cd13401">
    <property type="entry name" value="Slt70-like"/>
    <property type="match status" value="1"/>
</dbReference>
<dbReference type="Proteomes" id="UP000619033">
    <property type="component" value="Unassembled WGS sequence"/>
</dbReference>
<dbReference type="GO" id="GO:0008933">
    <property type="term" value="F:peptidoglycan lytic transglycosylase activity"/>
    <property type="evidence" value="ECO:0007669"/>
    <property type="project" value="InterPro"/>
</dbReference>
<feature type="domain" description="Transglycosylase SLT" evidence="5">
    <location>
        <begin position="497"/>
        <end position="596"/>
    </location>
</feature>
<keyword evidence="3 4" id="KW-0732">Signal</keyword>
<evidence type="ECO:0000256" key="2">
    <source>
        <dbReference type="ARBA" id="ARBA00009387"/>
    </source>
</evidence>
<dbReference type="AlphaFoldDB" id="A0A8J7SWD4"/>
<dbReference type="SUPFAM" id="SSF53955">
    <property type="entry name" value="Lysozyme-like"/>
    <property type="match status" value="1"/>
</dbReference>
<dbReference type="GO" id="GO:0016020">
    <property type="term" value="C:membrane"/>
    <property type="evidence" value="ECO:0007669"/>
    <property type="project" value="InterPro"/>
</dbReference>
<evidence type="ECO:0000313" key="7">
    <source>
        <dbReference type="Proteomes" id="UP000619033"/>
    </source>
</evidence>
<dbReference type="InterPro" id="IPR023346">
    <property type="entry name" value="Lysozyme-like_dom_sf"/>
</dbReference>
<dbReference type="GO" id="GO:0004553">
    <property type="term" value="F:hydrolase activity, hydrolyzing O-glycosyl compounds"/>
    <property type="evidence" value="ECO:0007669"/>
    <property type="project" value="InterPro"/>
</dbReference>
<dbReference type="Pfam" id="PF01464">
    <property type="entry name" value="SLT"/>
    <property type="match status" value="1"/>
</dbReference>
<proteinExistence type="inferred from homology"/>
<protein>
    <submittedName>
        <fullName evidence="6">Lytic transglycosylase domain-containing protein</fullName>
    </submittedName>
</protein>
<accession>A0A8J7SWD4</accession>
<evidence type="ECO:0000259" key="5">
    <source>
        <dbReference type="Pfam" id="PF01464"/>
    </source>
</evidence>
<organism evidence="6 7">
    <name type="scientific">Fuscibacter oryzae</name>
    <dbReference type="NCBI Taxonomy" id="2803939"/>
    <lineage>
        <taxon>Bacteria</taxon>
        <taxon>Pseudomonadati</taxon>
        <taxon>Pseudomonadota</taxon>
        <taxon>Alphaproteobacteria</taxon>
        <taxon>Rhodobacterales</taxon>
        <taxon>Paracoccaceae</taxon>
        <taxon>Fuscibacter</taxon>
    </lineage>
</organism>
<dbReference type="PANTHER" id="PTHR37423:SF2">
    <property type="entry name" value="MEMBRANE-BOUND LYTIC MUREIN TRANSGLYCOSYLASE C"/>
    <property type="match status" value="1"/>
</dbReference>